<feature type="compositionally biased region" description="Basic and acidic residues" evidence="1">
    <location>
        <begin position="118"/>
        <end position="136"/>
    </location>
</feature>
<feature type="compositionally biased region" description="Gly residues" evidence="1">
    <location>
        <begin position="467"/>
        <end position="481"/>
    </location>
</feature>
<protein>
    <submittedName>
        <fullName evidence="2">Uncharacterized protein</fullName>
    </submittedName>
</protein>
<feature type="region of interest" description="Disordered" evidence="1">
    <location>
        <begin position="459"/>
        <end position="483"/>
    </location>
</feature>
<sequence>MPTATVGAVGSRQGPWADGDKVNYWSASVNQWLIAKITKVNADGSYDLNCKKKVPGDKIYPLGQKGKPADLEQPDGAATKEEGKEKAIDTDEKKDKAKEKDKVKEDKKDKKDKKKKKDKDARKEKKDKAEDDEPKKSSKKGGPPPMTAPKAKASRKQEQEESRLQEPKEDTDEEEPEPTPAVSEDTPAAEPAARPPPSAGADTKRVHRAKRLGFGAGDLAAWTCWRRRAPAEAEHIIRNVHFLVDTGAKAAALAARVASLRGGAYSAQEALRLNGALSRDGAGALTPLLRVALRTERRKLHAACAARAGGSIRRASSADGAESAEEQIFEFQPERRNRRLRELNEARRRDVDDSRIPSMRTRGRYERLKRGNDEFDPAQPDKLQSEAASRKRRPRRAPRERTGAALNARPPAARAMTAGGPPRKAMGRGRWGARGFGGPAAGATYQPAAAPPQFAAQPTRALPAMGGPKGGPEGKGKGGGSSQKKQLCKYWAENRCRGGASECARSLIPEQHAQVHWNAAASKSHEAHPLNHPPEVPEVILSALQWMRARAVFEGWAVAQVRLRQRVARRMEPARMKWRAGLAPDVAAALPAQRRGPLRGEMLCASGRRGSQLCDDVGRGEDLGPRGGFLAFAHRAVAFGALAAVWGHGRTADGVCYLLRHLFAVPQLARAGDSMRAAPRQRAALERWIFKEVYKMLGTRLKAEKDQGPAARLELQGTVAEQREAAELAHLFQLRTAEPQQAPVAQQAVMAEFFEVSGAAGPGGRREAAQAKRWFPM</sequence>
<feature type="compositionally biased region" description="Low complexity" evidence="1">
    <location>
        <begin position="404"/>
        <end position="415"/>
    </location>
</feature>
<keyword evidence="3" id="KW-1185">Reference proteome</keyword>
<organism evidence="2 3">
    <name type="scientific">Prorocentrum cordatum</name>
    <dbReference type="NCBI Taxonomy" id="2364126"/>
    <lineage>
        <taxon>Eukaryota</taxon>
        <taxon>Sar</taxon>
        <taxon>Alveolata</taxon>
        <taxon>Dinophyceae</taxon>
        <taxon>Prorocentrales</taxon>
        <taxon>Prorocentraceae</taxon>
        <taxon>Prorocentrum</taxon>
    </lineage>
</organism>
<evidence type="ECO:0000256" key="1">
    <source>
        <dbReference type="SAM" id="MobiDB-lite"/>
    </source>
</evidence>
<comment type="caution">
    <text evidence="2">The sequence shown here is derived from an EMBL/GenBank/DDBJ whole genome shotgun (WGS) entry which is preliminary data.</text>
</comment>
<feature type="compositionally biased region" description="Basic and acidic residues" evidence="1">
    <location>
        <begin position="78"/>
        <end position="109"/>
    </location>
</feature>
<evidence type="ECO:0000313" key="3">
    <source>
        <dbReference type="Proteomes" id="UP001189429"/>
    </source>
</evidence>
<feature type="region of interest" description="Disordered" evidence="1">
    <location>
        <begin position="53"/>
        <end position="205"/>
    </location>
</feature>
<dbReference type="EMBL" id="CAUYUJ010014948">
    <property type="protein sequence ID" value="CAK0848006.1"/>
    <property type="molecule type" value="Genomic_DNA"/>
</dbReference>
<feature type="compositionally biased region" description="Basic and acidic residues" evidence="1">
    <location>
        <begin position="155"/>
        <end position="168"/>
    </location>
</feature>
<feature type="compositionally biased region" description="Basic and acidic residues" evidence="1">
    <location>
        <begin position="363"/>
        <end position="373"/>
    </location>
</feature>
<accession>A0ABN9TQJ4</accession>
<gene>
    <name evidence="2" type="ORF">PCOR1329_LOCUS41067</name>
</gene>
<feature type="region of interest" description="Disordered" evidence="1">
    <location>
        <begin position="347"/>
        <end position="428"/>
    </location>
</feature>
<reference evidence="2" key="1">
    <citation type="submission" date="2023-10" db="EMBL/GenBank/DDBJ databases">
        <authorList>
            <person name="Chen Y."/>
            <person name="Shah S."/>
            <person name="Dougan E. K."/>
            <person name="Thang M."/>
            <person name="Chan C."/>
        </authorList>
    </citation>
    <scope>NUCLEOTIDE SEQUENCE [LARGE SCALE GENOMIC DNA]</scope>
</reference>
<name>A0ABN9TQJ4_9DINO</name>
<proteinExistence type="predicted"/>
<evidence type="ECO:0000313" key="2">
    <source>
        <dbReference type="EMBL" id="CAK0848006.1"/>
    </source>
</evidence>
<dbReference type="Proteomes" id="UP001189429">
    <property type="component" value="Unassembled WGS sequence"/>
</dbReference>